<dbReference type="AlphaFoldDB" id="A0ABD3WBA0"/>
<accession>A0ABD3WBA0</accession>
<organism evidence="1 2">
    <name type="scientific">Sinanodonta woodiana</name>
    <name type="common">Chinese pond mussel</name>
    <name type="synonym">Anodonta woodiana</name>
    <dbReference type="NCBI Taxonomy" id="1069815"/>
    <lineage>
        <taxon>Eukaryota</taxon>
        <taxon>Metazoa</taxon>
        <taxon>Spiralia</taxon>
        <taxon>Lophotrochozoa</taxon>
        <taxon>Mollusca</taxon>
        <taxon>Bivalvia</taxon>
        <taxon>Autobranchia</taxon>
        <taxon>Heteroconchia</taxon>
        <taxon>Palaeoheterodonta</taxon>
        <taxon>Unionida</taxon>
        <taxon>Unionoidea</taxon>
        <taxon>Unionidae</taxon>
        <taxon>Unioninae</taxon>
        <taxon>Sinanodonta</taxon>
    </lineage>
</organism>
<protein>
    <submittedName>
        <fullName evidence="1">Uncharacterized protein</fullName>
    </submittedName>
</protein>
<name>A0ABD3WBA0_SINWO</name>
<evidence type="ECO:0000313" key="2">
    <source>
        <dbReference type="Proteomes" id="UP001634394"/>
    </source>
</evidence>
<reference evidence="1 2" key="1">
    <citation type="submission" date="2024-11" db="EMBL/GenBank/DDBJ databases">
        <title>Chromosome-level genome assembly of the freshwater bivalve Anodonta woodiana.</title>
        <authorList>
            <person name="Chen X."/>
        </authorList>
    </citation>
    <scope>NUCLEOTIDE SEQUENCE [LARGE SCALE GENOMIC DNA]</scope>
    <source>
        <strain evidence="1">MN2024</strain>
        <tissue evidence="1">Gills</tissue>
    </source>
</reference>
<dbReference type="EMBL" id="JBJQND010000007">
    <property type="protein sequence ID" value="KAL3871137.1"/>
    <property type="molecule type" value="Genomic_DNA"/>
</dbReference>
<proteinExistence type="predicted"/>
<dbReference type="Proteomes" id="UP001634394">
    <property type="component" value="Unassembled WGS sequence"/>
</dbReference>
<comment type="caution">
    <text evidence="1">The sequence shown here is derived from an EMBL/GenBank/DDBJ whole genome shotgun (WGS) entry which is preliminary data.</text>
</comment>
<gene>
    <name evidence="1" type="ORF">ACJMK2_039154</name>
</gene>
<evidence type="ECO:0000313" key="1">
    <source>
        <dbReference type="EMBL" id="KAL3871137.1"/>
    </source>
</evidence>
<keyword evidence="2" id="KW-1185">Reference proteome</keyword>
<sequence length="168" mass="19701">MQIYVTFKLHAIVPINSCTILTRETSCYCNGCLVNPQTSIHEWQEQVICKRQDEEVIDTNGTIMPTLQVSAVTSDQEEVFEYERIQYYDNQPSRLVSVVYEHNLYFDQIVAIDIDDDEVEIIVFREIRKIWQSIQNAVLGRQIVDKKRKTSDHTRKRTKTCRKIQTIG</sequence>